<dbReference type="OrthoDB" id="3675442at2759"/>
<proteinExistence type="predicted"/>
<gene>
    <name evidence="2" type="ORF">SBOR_9590</name>
</gene>
<evidence type="ECO:0000256" key="1">
    <source>
        <dbReference type="SAM" id="MobiDB-lite"/>
    </source>
</evidence>
<feature type="region of interest" description="Disordered" evidence="1">
    <location>
        <begin position="126"/>
        <end position="199"/>
    </location>
</feature>
<name>W9C524_SCLBF</name>
<dbReference type="Proteomes" id="UP000019487">
    <property type="component" value="Unassembled WGS sequence"/>
</dbReference>
<feature type="compositionally biased region" description="Polar residues" evidence="1">
    <location>
        <begin position="126"/>
        <end position="143"/>
    </location>
</feature>
<comment type="caution">
    <text evidence="2">The sequence shown here is derived from an EMBL/GenBank/DDBJ whole genome shotgun (WGS) entry which is preliminary data.</text>
</comment>
<dbReference type="STRING" id="1432307.W9C524"/>
<feature type="compositionally biased region" description="Low complexity" evidence="1">
    <location>
        <begin position="146"/>
        <end position="161"/>
    </location>
</feature>
<reference evidence="2 3" key="1">
    <citation type="journal article" date="2014" name="Genome Announc.">
        <title>Draft genome sequence of Sclerotinia borealis, a psychrophilic plant pathogenic fungus.</title>
        <authorList>
            <person name="Mardanov A.V."/>
            <person name="Beletsky A.V."/>
            <person name="Kadnikov V.V."/>
            <person name="Ignatov A.N."/>
            <person name="Ravin N.V."/>
        </authorList>
    </citation>
    <scope>NUCLEOTIDE SEQUENCE [LARGE SCALE GENOMIC DNA]</scope>
    <source>
        <strain evidence="3">F-4157</strain>
    </source>
</reference>
<accession>W9C524</accession>
<keyword evidence="3" id="KW-1185">Reference proteome</keyword>
<feature type="region of interest" description="Disordered" evidence="1">
    <location>
        <begin position="1"/>
        <end position="42"/>
    </location>
</feature>
<evidence type="ECO:0008006" key="4">
    <source>
        <dbReference type="Google" id="ProtNLM"/>
    </source>
</evidence>
<organism evidence="2 3">
    <name type="scientific">Sclerotinia borealis (strain F-4128)</name>
    <dbReference type="NCBI Taxonomy" id="1432307"/>
    <lineage>
        <taxon>Eukaryota</taxon>
        <taxon>Fungi</taxon>
        <taxon>Dikarya</taxon>
        <taxon>Ascomycota</taxon>
        <taxon>Pezizomycotina</taxon>
        <taxon>Leotiomycetes</taxon>
        <taxon>Helotiales</taxon>
        <taxon>Sclerotiniaceae</taxon>
        <taxon>Sclerotinia</taxon>
    </lineage>
</organism>
<evidence type="ECO:0000313" key="3">
    <source>
        <dbReference type="Proteomes" id="UP000019487"/>
    </source>
</evidence>
<feature type="region of interest" description="Disordered" evidence="1">
    <location>
        <begin position="468"/>
        <end position="555"/>
    </location>
</feature>
<protein>
    <recommendedName>
        <fullName evidence="4">Gag-like protein</fullName>
    </recommendedName>
</protein>
<dbReference type="AlphaFoldDB" id="W9C524"/>
<dbReference type="EMBL" id="AYSA01000712">
    <property type="protein sequence ID" value="ESZ90019.1"/>
    <property type="molecule type" value="Genomic_DNA"/>
</dbReference>
<feature type="compositionally biased region" description="Polar residues" evidence="1">
    <location>
        <begin position="17"/>
        <end position="31"/>
    </location>
</feature>
<sequence>MASHTAPPEVIDLENADFTNPRASETPSNLKNRSKRRQHTFTNEVPPVFTLGNKATTNTTNPAMEAFKTKLAEYKHTERIQRKVMISLVDTIDRYVNFFAAGDERTAARKLSTRVVEILTLFINNRSDPESSPSYTPPATRSAASLKIHTTTKTYTGILKTPKTSQNGAGQADPPTPQEAPSKAPLNNVHAKQRATRTARSTDHRLLIAISPAARISRPAPYTLRSALVGAITGLTFADVPTISATKTRWAITPKNPATQELLLTQENKEIILRISRDMQVYQSITWYNYAVPGVPASICTLDGLPADTASHVETEVQAQTGQTPVSCRPSRHGANPHNGTITWVVSFLEPVRGFRLFNASELVREIKAKPTITRHNTGCQGWCNPTRCTRLTRCANCGVRKDAHEGSQGPNCTAKARCANCFGPFAAGHQNCPAAPKVVDGKVTAPTKPQLKAIRKPALAMEAATLANQKSKDDPKDGLTPDIATPTPTPIPTTKRRGEQITAYEISGVSPTTTQLKRGMAATSRSRRKPSVNTNLNEEVLANGQQDIEMGENP</sequence>
<feature type="compositionally biased region" description="Basic and acidic residues" evidence="1">
    <location>
        <begin position="471"/>
        <end position="480"/>
    </location>
</feature>
<evidence type="ECO:0000313" key="2">
    <source>
        <dbReference type="EMBL" id="ESZ90019.1"/>
    </source>
</evidence>
<dbReference type="HOGENOM" id="CLU_491036_0_0_1"/>